<keyword evidence="2" id="KW-0732">Signal</keyword>
<proteinExistence type="predicted"/>
<feature type="signal peptide" evidence="2">
    <location>
        <begin position="1"/>
        <end position="21"/>
    </location>
</feature>
<accession>A0A078LUL4</accession>
<sequence length="76" mass="8346">MHISAPAFTLVALLATGAAFAHQHAPETSSDDDAQQQQQMDDDSAHGYQNPTGVDPDPRMDDHPEPDHEHDEEIED</sequence>
<dbReference type="EMBL" id="CCSF01000001">
    <property type="protein sequence ID" value="CDZ93987.1"/>
    <property type="molecule type" value="Genomic_DNA"/>
</dbReference>
<feature type="compositionally biased region" description="Basic and acidic residues" evidence="1">
    <location>
        <begin position="56"/>
        <end position="76"/>
    </location>
</feature>
<evidence type="ECO:0008006" key="5">
    <source>
        <dbReference type="Google" id="ProtNLM"/>
    </source>
</evidence>
<protein>
    <recommendedName>
        <fullName evidence="5">Secreted protein</fullName>
    </recommendedName>
</protein>
<feature type="chain" id="PRO_5043118260" description="Secreted protein" evidence="2">
    <location>
        <begin position="22"/>
        <end position="76"/>
    </location>
</feature>
<evidence type="ECO:0000313" key="3">
    <source>
        <dbReference type="EMBL" id="CDZ93987.1"/>
    </source>
</evidence>
<dbReference type="RefSeq" id="WP_037023101.1">
    <property type="nucleotide sequence ID" value="NZ_CCSF01000001.1"/>
</dbReference>
<name>A0A078LUL4_9PSED</name>
<gene>
    <name evidence="3" type="ORF">BN1079_01296</name>
</gene>
<dbReference type="STRING" id="1499686.BN1079_01296"/>
<evidence type="ECO:0000256" key="1">
    <source>
        <dbReference type="SAM" id="MobiDB-lite"/>
    </source>
</evidence>
<evidence type="ECO:0000256" key="2">
    <source>
        <dbReference type="SAM" id="SignalP"/>
    </source>
</evidence>
<feature type="region of interest" description="Disordered" evidence="1">
    <location>
        <begin position="21"/>
        <end position="76"/>
    </location>
</feature>
<organism evidence="3 4">
    <name type="scientific">Pseudomonas saudiphocaensis</name>
    <dbReference type="NCBI Taxonomy" id="1499686"/>
    <lineage>
        <taxon>Bacteria</taxon>
        <taxon>Pseudomonadati</taxon>
        <taxon>Pseudomonadota</taxon>
        <taxon>Gammaproteobacteria</taxon>
        <taxon>Pseudomonadales</taxon>
        <taxon>Pseudomonadaceae</taxon>
        <taxon>Pseudomonas</taxon>
    </lineage>
</organism>
<evidence type="ECO:0000313" key="4">
    <source>
        <dbReference type="Proteomes" id="UP000053902"/>
    </source>
</evidence>
<dbReference type="Proteomes" id="UP000053902">
    <property type="component" value="Unassembled WGS sequence"/>
</dbReference>
<dbReference type="AlphaFoldDB" id="A0A078LUL4"/>
<dbReference type="HOGENOM" id="CLU_2651802_0_0_6"/>
<reference evidence="3 4" key="1">
    <citation type="submission" date="2014-07" db="EMBL/GenBank/DDBJ databases">
        <authorList>
            <person name="Urmite Genomes Urmite Genomes"/>
        </authorList>
    </citation>
    <scope>NUCLEOTIDE SEQUENCE [LARGE SCALE GENOMIC DNA]</scope>
    <source>
        <strain evidence="3 4">20_BN</strain>
    </source>
</reference>
<keyword evidence="4" id="KW-1185">Reference proteome</keyword>